<reference evidence="3" key="1">
    <citation type="journal article" date="2009" name="Science">
        <title>The B73 maize genome: complexity, diversity, and dynamics.</title>
        <authorList>
            <person name="Schnable P.S."/>
            <person name="Ware D."/>
            <person name="Fulton R.S."/>
            <person name="Stein J.C."/>
            <person name="Wei F."/>
            <person name="Pasternak S."/>
            <person name="Liang C."/>
            <person name="Zhang J."/>
            <person name="Fulton L."/>
            <person name="Graves T.A."/>
            <person name="Minx P."/>
            <person name="Reily A.D."/>
            <person name="Courtney L."/>
            <person name="Kruchowski S.S."/>
            <person name="Tomlinson C."/>
            <person name="Strong C."/>
            <person name="Delehaunty K."/>
            <person name="Fronick C."/>
            <person name="Courtney B."/>
            <person name="Rock S.M."/>
            <person name="Belter E."/>
            <person name="Du F."/>
            <person name="Kim K."/>
            <person name="Abbott R.M."/>
            <person name="Cotton M."/>
            <person name="Levy A."/>
            <person name="Marchetto P."/>
            <person name="Ochoa K."/>
            <person name="Jackson S.M."/>
            <person name="Gillam B."/>
            <person name="Chen W."/>
            <person name="Yan L."/>
            <person name="Higginbotham J."/>
            <person name="Cardenas M."/>
            <person name="Waligorski J."/>
            <person name="Applebaum E."/>
            <person name="Phelps L."/>
            <person name="Falcone J."/>
            <person name="Kanchi K."/>
            <person name="Thane T."/>
            <person name="Scimone A."/>
            <person name="Thane N."/>
            <person name="Henke J."/>
            <person name="Wang T."/>
            <person name="Ruppert J."/>
            <person name="Shah N."/>
            <person name="Rotter K."/>
            <person name="Hodges J."/>
            <person name="Ingenthron E."/>
            <person name="Cordes M."/>
            <person name="Kohlberg S."/>
            <person name="Sgro J."/>
            <person name="Delgado B."/>
            <person name="Mead K."/>
            <person name="Chinwalla A."/>
            <person name="Leonard S."/>
            <person name="Crouse K."/>
            <person name="Collura K."/>
            <person name="Kudrna D."/>
            <person name="Currie J."/>
            <person name="He R."/>
            <person name="Angelova A."/>
            <person name="Rajasekar S."/>
            <person name="Mueller T."/>
            <person name="Lomeli R."/>
            <person name="Scara G."/>
            <person name="Ko A."/>
            <person name="Delaney K."/>
            <person name="Wissotski M."/>
            <person name="Lopez G."/>
            <person name="Campos D."/>
            <person name="Braidotti M."/>
            <person name="Ashley E."/>
            <person name="Golser W."/>
            <person name="Kim H."/>
            <person name="Lee S."/>
            <person name="Lin J."/>
            <person name="Dujmic Z."/>
            <person name="Kim W."/>
            <person name="Talag J."/>
            <person name="Zuccolo A."/>
            <person name="Fan C."/>
            <person name="Sebastian A."/>
            <person name="Kramer M."/>
            <person name="Spiegel L."/>
            <person name="Nascimento L."/>
            <person name="Zutavern T."/>
            <person name="Miller B."/>
            <person name="Ambroise C."/>
            <person name="Muller S."/>
            <person name="Spooner W."/>
            <person name="Narechania A."/>
            <person name="Ren L."/>
            <person name="Wei S."/>
            <person name="Kumari S."/>
            <person name="Faga B."/>
            <person name="Levy M.J."/>
            <person name="McMahan L."/>
            <person name="Van Buren P."/>
            <person name="Vaughn M.W."/>
            <person name="Ying K."/>
            <person name="Yeh C.-T."/>
            <person name="Emrich S.J."/>
            <person name="Jia Y."/>
            <person name="Kalyanaraman A."/>
            <person name="Hsia A.-P."/>
            <person name="Barbazuk W.B."/>
            <person name="Baucom R.S."/>
            <person name="Brutnell T.P."/>
            <person name="Carpita N.C."/>
            <person name="Chaparro C."/>
            <person name="Chia J.-M."/>
            <person name="Deragon J.-M."/>
            <person name="Estill J.C."/>
            <person name="Fu Y."/>
            <person name="Jeddeloh J.A."/>
            <person name="Han Y."/>
            <person name="Lee H."/>
            <person name="Li P."/>
            <person name="Lisch D.R."/>
            <person name="Liu S."/>
            <person name="Liu Z."/>
            <person name="Nagel D.H."/>
            <person name="McCann M.C."/>
            <person name="SanMiguel P."/>
            <person name="Myers A.M."/>
            <person name="Nettleton D."/>
            <person name="Nguyen J."/>
            <person name="Penning B.W."/>
            <person name="Ponnala L."/>
            <person name="Schneider K.L."/>
            <person name="Schwartz D.C."/>
            <person name="Sharma A."/>
            <person name="Soderlund C."/>
            <person name="Springer N.M."/>
            <person name="Sun Q."/>
            <person name="Wang H."/>
            <person name="Waterman M."/>
            <person name="Westerman R."/>
            <person name="Wolfgruber T.K."/>
            <person name="Yang L."/>
            <person name="Yu Y."/>
            <person name="Zhang L."/>
            <person name="Zhou S."/>
            <person name="Zhu Q."/>
            <person name="Bennetzen J.L."/>
            <person name="Dawe R.K."/>
            <person name="Jiang J."/>
            <person name="Jiang N."/>
            <person name="Presting G.G."/>
            <person name="Wessler S.R."/>
            <person name="Aluru S."/>
            <person name="Martienssen R.A."/>
            <person name="Clifton S.W."/>
            <person name="McCombie W.R."/>
            <person name="Wing R.A."/>
            <person name="Wilson R.K."/>
        </authorList>
    </citation>
    <scope>NUCLEOTIDE SEQUENCE [LARGE SCALE GENOMIC DNA]</scope>
    <source>
        <strain evidence="3">cv. B73</strain>
    </source>
</reference>
<dbReference type="Proteomes" id="UP000007305">
    <property type="component" value="Chromosome 9"/>
</dbReference>
<feature type="compositionally biased region" description="Basic and acidic residues" evidence="1">
    <location>
        <begin position="251"/>
        <end position="260"/>
    </location>
</feature>
<dbReference type="AlphaFoldDB" id="A0A804R241"/>
<feature type="region of interest" description="Disordered" evidence="1">
    <location>
        <begin position="248"/>
        <end position="321"/>
    </location>
</feature>
<feature type="compositionally biased region" description="Low complexity" evidence="1">
    <location>
        <begin position="281"/>
        <end position="292"/>
    </location>
</feature>
<dbReference type="PANTHER" id="PTHR16166">
    <property type="entry name" value="VACUOLAR PROTEIN SORTING-ASSOCIATED PROTEIN VPS13"/>
    <property type="match status" value="1"/>
</dbReference>
<feature type="compositionally biased region" description="Basic and acidic residues" evidence="1">
    <location>
        <begin position="294"/>
        <end position="312"/>
    </location>
</feature>
<accession>A0A804R241</accession>
<keyword evidence="3" id="KW-1185">Reference proteome</keyword>
<sequence>MHRFLLFHYRPEPSHPPRILASDLISLNQQSAAGPPPPEVILLRCSLGSGLNIHGIVTVDSTMVSCQARQSFNLFFYFTSQFHLLPLHFQVPEISNSAVELNGVLLNHALVTFRELLLKCAQHYSWYVLRAIYVTKGSKLLPPSFASIFYDSASSVLDVFFDPSDGSLNVPGLTIGMFKFISKNMKSGGFSGTKRYLGDLGKTVKTASSNALFAAVTEISDSVVRGAETNGLNGMMLEEDVAVPVSSANEAPKDTTKMDTDDAPSDPVSGTDVNVHEPDTTEAAPAAENGAENPEEKSVPMETDAKVEPSERKVKRTSVPV</sequence>
<dbReference type="PANTHER" id="PTHR16166:SF130">
    <property type="entry name" value="PROTEIN SORTING-ASSOCIATED PROTEIN, PUTATIVE (DUF1162)-RELATED"/>
    <property type="match status" value="1"/>
</dbReference>
<organism evidence="2 3">
    <name type="scientific">Zea mays</name>
    <name type="common">Maize</name>
    <dbReference type="NCBI Taxonomy" id="4577"/>
    <lineage>
        <taxon>Eukaryota</taxon>
        <taxon>Viridiplantae</taxon>
        <taxon>Streptophyta</taxon>
        <taxon>Embryophyta</taxon>
        <taxon>Tracheophyta</taxon>
        <taxon>Spermatophyta</taxon>
        <taxon>Magnoliopsida</taxon>
        <taxon>Liliopsida</taxon>
        <taxon>Poales</taxon>
        <taxon>Poaceae</taxon>
        <taxon>PACMAD clade</taxon>
        <taxon>Panicoideae</taxon>
        <taxon>Andropogonodae</taxon>
        <taxon>Andropogoneae</taxon>
        <taxon>Tripsacinae</taxon>
        <taxon>Zea</taxon>
    </lineage>
</organism>
<evidence type="ECO:0000256" key="1">
    <source>
        <dbReference type="SAM" id="MobiDB-lite"/>
    </source>
</evidence>
<dbReference type="Gramene" id="Zm00001eb381690_T001">
    <property type="protein sequence ID" value="Zm00001eb381690_P001"/>
    <property type="gene ID" value="Zm00001eb381690"/>
</dbReference>
<dbReference type="InterPro" id="IPR026847">
    <property type="entry name" value="VPS13"/>
</dbReference>
<dbReference type="EnsemblPlants" id="Zm00001eb381690_T001">
    <property type="protein sequence ID" value="Zm00001eb381690_P001"/>
    <property type="gene ID" value="Zm00001eb381690"/>
</dbReference>
<evidence type="ECO:0000313" key="2">
    <source>
        <dbReference type="EnsemblPlants" id="Zm00001eb381690_P001"/>
    </source>
</evidence>
<proteinExistence type="predicted"/>
<protein>
    <submittedName>
        <fullName evidence="2">Uncharacterized protein</fullName>
    </submittedName>
</protein>
<reference evidence="2" key="3">
    <citation type="submission" date="2021-05" db="UniProtKB">
        <authorList>
            <consortium name="EnsemblPlants"/>
        </authorList>
    </citation>
    <scope>IDENTIFICATION</scope>
    <source>
        <strain evidence="2">cv. B73</strain>
    </source>
</reference>
<dbReference type="InParanoid" id="A0A804R241"/>
<name>A0A804R241_MAIZE</name>
<evidence type="ECO:0000313" key="3">
    <source>
        <dbReference type="Proteomes" id="UP000007305"/>
    </source>
</evidence>
<reference evidence="2" key="2">
    <citation type="submission" date="2019-07" db="EMBL/GenBank/DDBJ databases">
        <authorList>
            <person name="Seetharam A."/>
            <person name="Woodhouse M."/>
            <person name="Cannon E."/>
        </authorList>
    </citation>
    <scope>NUCLEOTIDE SEQUENCE [LARGE SCALE GENOMIC DNA]</scope>
    <source>
        <strain evidence="2">cv. B73</strain>
    </source>
</reference>